<dbReference type="Proteomes" id="UP001596189">
    <property type="component" value="Unassembled WGS sequence"/>
</dbReference>
<feature type="domain" description="SGNH hydrolase-type esterase" evidence="1">
    <location>
        <begin position="16"/>
        <end position="185"/>
    </location>
</feature>
<dbReference type="SUPFAM" id="SSF52266">
    <property type="entry name" value="SGNH hydrolase"/>
    <property type="match status" value="1"/>
</dbReference>
<dbReference type="PANTHER" id="PTHR30383">
    <property type="entry name" value="THIOESTERASE 1/PROTEASE 1/LYSOPHOSPHOLIPASE L1"/>
    <property type="match status" value="1"/>
</dbReference>
<dbReference type="InterPro" id="IPR051532">
    <property type="entry name" value="Ester_Hydrolysis_Enzymes"/>
</dbReference>
<evidence type="ECO:0000313" key="3">
    <source>
        <dbReference type="Proteomes" id="UP001596189"/>
    </source>
</evidence>
<proteinExistence type="predicted"/>
<dbReference type="PANTHER" id="PTHR30383:SF5">
    <property type="entry name" value="SGNH HYDROLASE-TYPE ESTERASE DOMAIN-CONTAINING PROTEIN"/>
    <property type="match status" value="1"/>
</dbReference>
<keyword evidence="3" id="KW-1185">Reference proteome</keyword>
<evidence type="ECO:0000313" key="2">
    <source>
        <dbReference type="EMBL" id="MFC6008486.1"/>
    </source>
</evidence>
<evidence type="ECO:0000259" key="1">
    <source>
        <dbReference type="Pfam" id="PF13472"/>
    </source>
</evidence>
<dbReference type="RefSeq" id="WP_345714814.1">
    <property type="nucleotide sequence ID" value="NZ_BAABFP010000002.1"/>
</dbReference>
<gene>
    <name evidence="2" type="ORF">ACFQDO_15210</name>
</gene>
<sequence>MSAVASGARRDVRICVVGSSMALGYGDPKALGWVGRVAARTPAEEIDLTVHNLGVRGDTTAGVLERWRAEVGRRLEDGADNRLVVAVGAGDVDAGISLARTRLNLANVVDEAAADGLQPFVVGPPPRADRTFNDRLRAVVDAERDVCERRSVPFVDCFEPLLSHEQWAADLSTGDGVHPGQAGYGLLAWLVLHCGWPQWLGLDPLP</sequence>
<comment type="caution">
    <text evidence="2">The sequence shown here is derived from an EMBL/GenBank/DDBJ whole genome shotgun (WGS) entry which is preliminary data.</text>
</comment>
<dbReference type="InterPro" id="IPR013830">
    <property type="entry name" value="SGNH_hydro"/>
</dbReference>
<organism evidence="2 3">
    <name type="scientific">Angustibacter luteus</name>
    <dbReference type="NCBI Taxonomy" id="658456"/>
    <lineage>
        <taxon>Bacteria</taxon>
        <taxon>Bacillati</taxon>
        <taxon>Actinomycetota</taxon>
        <taxon>Actinomycetes</taxon>
        <taxon>Kineosporiales</taxon>
        <taxon>Kineosporiaceae</taxon>
    </lineage>
</organism>
<dbReference type="EMBL" id="JBHSRD010000004">
    <property type="protein sequence ID" value="MFC6008486.1"/>
    <property type="molecule type" value="Genomic_DNA"/>
</dbReference>
<dbReference type="InterPro" id="IPR036514">
    <property type="entry name" value="SGNH_hydro_sf"/>
</dbReference>
<accession>A0ABW1JGI6</accession>
<dbReference type="Gene3D" id="3.40.50.1110">
    <property type="entry name" value="SGNH hydrolase"/>
    <property type="match status" value="1"/>
</dbReference>
<dbReference type="Pfam" id="PF13472">
    <property type="entry name" value="Lipase_GDSL_2"/>
    <property type="match status" value="1"/>
</dbReference>
<reference evidence="3" key="1">
    <citation type="journal article" date="2019" name="Int. J. Syst. Evol. Microbiol.">
        <title>The Global Catalogue of Microorganisms (GCM) 10K type strain sequencing project: providing services to taxonomists for standard genome sequencing and annotation.</title>
        <authorList>
            <consortium name="The Broad Institute Genomics Platform"/>
            <consortium name="The Broad Institute Genome Sequencing Center for Infectious Disease"/>
            <person name="Wu L."/>
            <person name="Ma J."/>
        </authorList>
    </citation>
    <scope>NUCLEOTIDE SEQUENCE [LARGE SCALE GENOMIC DNA]</scope>
    <source>
        <strain evidence="3">KACC 14249</strain>
    </source>
</reference>
<protein>
    <submittedName>
        <fullName evidence="2">GDSL-type esterase/lipase family protein</fullName>
    </submittedName>
</protein>
<name>A0ABW1JGI6_9ACTN</name>